<dbReference type="PANTHER" id="PTHR13947:SF37">
    <property type="entry name" value="LD18367P"/>
    <property type="match status" value="1"/>
</dbReference>
<dbReference type="Proteomes" id="UP000307874">
    <property type="component" value="Unassembled WGS sequence"/>
</dbReference>
<keyword evidence="1 3" id="KW-0808">Transferase</keyword>
<proteinExistence type="predicted"/>
<dbReference type="InterPro" id="IPR016181">
    <property type="entry name" value="Acyl_CoA_acyltransferase"/>
</dbReference>
<evidence type="ECO:0000313" key="4">
    <source>
        <dbReference type="Proteomes" id="UP000307874"/>
    </source>
</evidence>
<comment type="caution">
    <text evidence="3">The sequence shown here is derived from an EMBL/GenBank/DDBJ whole genome shotgun (WGS) entry which is preliminary data.</text>
</comment>
<dbReference type="CDD" id="cd04301">
    <property type="entry name" value="NAT_SF"/>
    <property type="match status" value="1"/>
</dbReference>
<dbReference type="InterPro" id="IPR050769">
    <property type="entry name" value="NAT_camello-type"/>
</dbReference>
<dbReference type="AlphaFoldDB" id="A0A5C4JNM4"/>
<dbReference type="PANTHER" id="PTHR13947">
    <property type="entry name" value="GNAT FAMILY N-ACETYLTRANSFERASE"/>
    <property type="match status" value="1"/>
</dbReference>
<evidence type="ECO:0000259" key="2">
    <source>
        <dbReference type="PROSITE" id="PS51186"/>
    </source>
</evidence>
<reference evidence="3 4" key="1">
    <citation type="submission" date="2019-05" db="EMBL/GenBank/DDBJ databases">
        <authorList>
            <person name="Lee S.D."/>
        </authorList>
    </citation>
    <scope>NUCLEOTIDE SEQUENCE [LARGE SCALE GENOMIC DNA]</scope>
    <source>
        <strain evidence="3 4">GH2-6</strain>
    </source>
</reference>
<feature type="domain" description="N-acetyltransferase" evidence="2">
    <location>
        <begin position="6"/>
        <end position="152"/>
    </location>
</feature>
<accession>A0A5C4JNM4</accession>
<dbReference type="SUPFAM" id="SSF55729">
    <property type="entry name" value="Acyl-CoA N-acyltransferases (Nat)"/>
    <property type="match status" value="1"/>
</dbReference>
<dbReference type="EMBL" id="VCLB01000008">
    <property type="protein sequence ID" value="TNB47063.1"/>
    <property type="molecule type" value="Genomic_DNA"/>
</dbReference>
<dbReference type="InterPro" id="IPR000182">
    <property type="entry name" value="GNAT_dom"/>
</dbReference>
<dbReference type="OrthoDB" id="9803233at2"/>
<name>A0A5C4JNM4_9HYPH</name>
<reference evidence="3 4" key="2">
    <citation type="submission" date="2019-06" db="EMBL/GenBank/DDBJ databases">
        <title>Martelella lutilitoris sp. nov., isolated from a tidal mudflat.</title>
        <authorList>
            <person name="Kim Y.-J."/>
        </authorList>
    </citation>
    <scope>NUCLEOTIDE SEQUENCE [LARGE SCALE GENOMIC DNA]</scope>
    <source>
        <strain evidence="3 4">GH2-6</strain>
    </source>
</reference>
<protein>
    <submittedName>
        <fullName evidence="3">GNAT family N-acetyltransferase</fullName>
    </submittedName>
</protein>
<sequence>MVQPKIDIESPQQDDLKALFTELKTSMTRMSSSDVIDYQLTVDVSTPGATSFVARVDGKPVATGALVRHGNGIAEAKRLFTEPAYRKHGIGRAILRHIASLAKSEGLRELVIVTDANLKESIAFCEQAGFERTEKVLNHAPTKQSVFFRKAL</sequence>
<evidence type="ECO:0000256" key="1">
    <source>
        <dbReference type="ARBA" id="ARBA00022679"/>
    </source>
</evidence>
<evidence type="ECO:0000313" key="3">
    <source>
        <dbReference type="EMBL" id="TNB47063.1"/>
    </source>
</evidence>
<dbReference type="PROSITE" id="PS51186">
    <property type="entry name" value="GNAT"/>
    <property type="match status" value="1"/>
</dbReference>
<organism evidence="3 4">
    <name type="scientific">Martelella lutilitoris</name>
    <dbReference type="NCBI Taxonomy" id="2583532"/>
    <lineage>
        <taxon>Bacteria</taxon>
        <taxon>Pseudomonadati</taxon>
        <taxon>Pseudomonadota</taxon>
        <taxon>Alphaproteobacteria</taxon>
        <taxon>Hyphomicrobiales</taxon>
        <taxon>Aurantimonadaceae</taxon>
        <taxon>Martelella</taxon>
    </lineage>
</organism>
<dbReference type="RefSeq" id="WP_138749499.1">
    <property type="nucleotide sequence ID" value="NZ_VCLB01000008.1"/>
</dbReference>
<keyword evidence="4" id="KW-1185">Reference proteome</keyword>
<dbReference type="GO" id="GO:0008080">
    <property type="term" value="F:N-acetyltransferase activity"/>
    <property type="evidence" value="ECO:0007669"/>
    <property type="project" value="InterPro"/>
</dbReference>
<gene>
    <name evidence="3" type="ORF">FF124_16090</name>
</gene>
<dbReference type="Gene3D" id="3.40.630.30">
    <property type="match status" value="1"/>
</dbReference>
<dbReference type="Pfam" id="PF00583">
    <property type="entry name" value="Acetyltransf_1"/>
    <property type="match status" value="1"/>
</dbReference>